<dbReference type="EMBL" id="CACVBM020001280">
    <property type="protein sequence ID" value="CAA7043465.1"/>
    <property type="molecule type" value="Genomic_DNA"/>
</dbReference>
<dbReference type="Proteomes" id="UP000467841">
    <property type="component" value="Unassembled WGS sequence"/>
</dbReference>
<name>A0A6D2K5T5_9BRAS</name>
<dbReference type="OrthoDB" id="414945at2759"/>
<dbReference type="AlphaFoldDB" id="A0A6D2K5T5"/>
<evidence type="ECO:0000313" key="1">
    <source>
        <dbReference type="EMBL" id="CAA7043465.1"/>
    </source>
</evidence>
<accession>A0A6D2K5T5</accession>
<sequence>MLNTSLASRSHVPLLAFPFVNGLELLEVTGFLGSKPASTPLDPSLKLNMEMGTAFPDPTSYRKIIGKLMYLHMTRPDIFYAVNMLCQFSHDPRDVHLKAAHRVLRYLKRTVGQGLFYAANSAFDLRGYADADWGTNTDDRRSISGYCMFIGDSLVSWKSKKQDTVSCSSAEAEFRAMAFATKEMIWLSRLLVSLKIPFQEPTHLYCDNTAAIHIANNFVYHERTKHVEIDCYKIRESIDSGFIKTMFVDSVDNLADCLTKLLHPTMFHGLIHKMGVCNIFQPPS</sequence>
<protein>
    <recommendedName>
        <fullName evidence="3">Reverse transcriptase Ty1/copia-type domain-containing protein</fullName>
    </recommendedName>
</protein>
<dbReference type="PANTHER" id="PTHR11439">
    <property type="entry name" value="GAG-POL-RELATED RETROTRANSPOSON"/>
    <property type="match status" value="1"/>
</dbReference>
<dbReference type="SUPFAM" id="SSF56672">
    <property type="entry name" value="DNA/RNA polymerases"/>
    <property type="match status" value="1"/>
</dbReference>
<keyword evidence="2" id="KW-1185">Reference proteome</keyword>
<dbReference type="CDD" id="cd09272">
    <property type="entry name" value="RNase_HI_RT_Ty1"/>
    <property type="match status" value="1"/>
</dbReference>
<evidence type="ECO:0000313" key="2">
    <source>
        <dbReference type="Proteomes" id="UP000467841"/>
    </source>
</evidence>
<reference evidence="1" key="1">
    <citation type="submission" date="2020-01" db="EMBL/GenBank/DDBJ databases">
        <authorList>
            <person name="Mishra B."/>
        </authorList>
    </citation>
    <scope>NUCLEOTIDE SEQUENCE [LARGE SCALE GENOMIC DNA]</scope>
</reference>
<evidence type="ECO:0008006" key="3">
    <source>
        <dbReference type="Google" id="ProtNLM"/>
    </source>
</evidence>
<dbReference type="PANTHER" id="PTHR11439:SF470">
    <property type="entry name" value="CYSTEINE-RICH RLK (RECEPTOR-LIKE PROTEIN KINASE) 8"/>
    <property type="match status" value="1"/>
</dbReference>
<proteinExistence type="predicted"/>
<comment type="caution">
    <text evidence="1">The sequence shown here is derived from an EMBL/GenBank/DDBJ whole genome shotgun (WGS) entry which is preliminary data.</text>
</comment>
<organism evidence="1 2">
    <name type="scientific">Microthlaspi erraticum</name>
    <dbReference type="NCBI Taxonomy" id="1685480"/>
    <lineage>
        <taxon>Eukaryota</taxon>
        <taxon>Viridiplantae</taxon>
        <taxon>Streptophyta</taxon>
        <taxon>Embryophyta</taxon>
        <taxon>Tracheophyta</taxon>
        <taxon>Spermatophyta</taxon>
        <taxon>Magnoliopsida</taxon>
        <taxon>eudicotyledons</taxon>
        <taxon>Gunneridae</taxon>
        <taxon>Pentapetalae</taxon>
        <taxon>rosids</taxon>
        <taxon>malvids</taxon>
        <taxon>Brassicales</taxon>
        <taxon>Brassicaceae</taxon>
        <taxon>Coluteocarpeae</taxon>
        <taxon>Microthlaspi</taxon>
    </lineage>
</organism>
<dbReference type="InterPro" id="IPR043502">
    <property type="entry name" value="DNA/RNA_pol_sf"/>
</dbReference>
<gene>
    <name evidence="1" type="ORF">MERR_LOCUS30700</name>
</gene>